<evidence type="ECO:0000313" key="1">
    <source>
        <dbReference type="EMBL" id="MSU06502.1"/>
    </source>
</evidence>
<dbReference type="AlphaFoldDB" id="A0A7X2TR66"/>
<dbReference type="EMBL" id="VUNN01000012">
    <property type="protein sequence ID" value="MSU06502.1"/>
    <property type="molecule type" value="Genomic_DNA"/>
</dbReference>
<dbReference type="NCBIfam" id="NF033819">
    <property type="entry name" value="IS66_TnpB"/>
    <property type="match status" value="1"/>
</dbReference>
<comment type="caution">
    <text evidence="1">The sequence shown here is derived from an EMBL/GenBank/DDBJ whole genome shotgun (WGS) entry which is preliminary data.</text>
</comment>
<dbReference type="PANTHER" id="PTHR36455">
    <property type="match status" value="1"/>
</dbReference>
<protein>
    <submittedName>
        <fullName evidence="1">IS66 family insertion sequence element accessory protein TnpB</fullName>
    </submittedName>
</protein>
<dbReference type="RefSeq" id="WP_154425474.1">
    <property type="nucleotide sequence ID" value="NZ_VUNN01000012.1"/>
</dbReference>
<dbReference type="Pfam" id="PF05717">
    <property type="entry name" value="TnpB_IS66"/>
    <property type="match status" value="1"/>
</dbReference>
<name>A0A7X2TR66_9SPIO</name>
<dbReference type="InterPro" id="IPR008878">
    <property type="entry name" value="Transposase_IS66_Orf2"/>
</dbReference>
<sequence>MIKFEEYDYYIKPGCTDLRKGALKLSLIIQDEMELNPFSKSIFMFCSKNRRTIKAILWDGNGWFEITKRLDYKSTFSWPKTEEASRSINLEDIRYLLKGADVFKIFPNYSPLFVG</sequence>
<gene>
    <name evidence="1" type="primary">tnpB</name>
    <name evidence="1" type="ORF">FYJ80_06855</name>
</gene>
<dbReference type="PANTHER" id="PTHR36455:SF1">
    <property type="entry name" value="BLR8292 PROTEIN"/>
    <property type="match status" value="1"/>
</dbReference>
<keyword evidence="2" id="KW-1185">Reference proteome</keyword>
<proteinExistence type="predicted"/>
<dbReference type="Proteomes" id="UP000460549">
    <property type="component" value="Unassembled WGS sequence"/>
</dbReference>
<organism evidence="1 2">
    <name type="scientific">Bullifex porci</name>
    <dbReference type="NCBI Taxonomy" id="2606638"/>
    <lineage>
        <taxon>Bacteria</taxon>
        <taxon>Pseudomonadati</taxon>
        <taxon>Spirochaetota</taxon>
        <taxon>Spirochaetia</taxon>
        <taxon>Spirochaetales</taxon>
        <taxon>Spirochaetaceae</taxon>
        <taxon>Bullifex</taxon>
    </lineage>
</organism>
<reference evidence="1 2" key="1">
    <citation type="submission" date="2019-08" db="EMBL/GenBank/DDBJ databases">
        <title>In-depth cultivation of the pig gut microbiome towards novel bacterial diversity and tailored functional studies.</title>
        <authorList>
            <person name="Wylensek D."/>
            <person name="Hitch T.C.A."/>
            <person name="Clavel T."/>
        </authorList>
    </citation>
    <scope>NUCLEOTIDE SEQUENCE [LARGE SCALE GENOMIC DNA]</scope>
    <source>
        <strain evidence="1 2">NM-380-WT-3C1</strain>
    </source>
</reference>
<accession>A0A7X2TR66</accession>
<evidence type="ECO:0000313" key="2">
    <source>
        <dbReference type="Proteomes" id="UP000460549"/>
    </source>
</evidence>